<protein>
    <submittedName>
        <fullName evidence="1">Uncharacterized protein</fullName>
    </submittedName>
</protein>
<name>A0A420JC13_9PEZI</name>
<gene>
    <name evidence="1" type="ORF">GcM1_106004</name>
</gene>
<reference evidence="1 2" key="1">
    <citation type="journal article" date="2018" name="BMC Genomics">
        <title>Comparative genome analyses reveal sequence features reflecting distinct modes of host-adaptation between dicot and monocot powdery mildew.</title>
        <authorList>
            <person name="Wu Y."/>
            <person name="Ma X."/>
            <person name="Pan Z."/>
            <person name="Kale S.D."/>
            <person name="Song Y."/>
            <person name="King H."/>
            <person name="Zhang Q."/>
            <person name="Presley C."/>
            <person name="Deng X."/>
            <person name="Wei C.I."/>
            <person name="Xiao S."/>
        </authorList>
    </citation>
    <scope>NUCLEOTIDE SEQUENCE [LARGE SCALE GENOMIC DNA]</scope>
    <source>
        <strain evidence="1">UMSG1</strain>
    </source>
</reference>
<evidence type="ECO:0000313" key="1">
    <source>
        <dbReference type="EMBL" id="RKF84353.1"/>
    </source>
</evidence>
<comment type="caution">
    <text evidence="1">The sequence shown here is derived from an EMBL/GenBank/DDBJ whole genome shotgun (WGS) entry which is preliminary data.</text>
</comment>
<dbReference type="EMBL" id="MCBS01010636">
    <property type="protein sequence ID" value="RKF84353.1"/>
    <property type="molecule type" value="Genomic_DNA"/>
</dbReference>
<dbReference type="AlphaFoldDB" id="A0A420JC13"/>
<organism evidence="1 2">
    <name type="scientific">Golovinomyces cichoracearum</name>
    <dbReference type="NCBI Taxonomy" id="62708"/>
    <lineage>
        <taxon>Eukaryota</taxon>
        <taxon>Fungi</taxon>
        <taxon>Dikarya</taxon>
        <taxon>Ascomycota</taxon>
        <taxon>Pezizomycotina</taxon>
        <taxon>Leotiomycetes</taxon>
        <taxon>Erysiphales</taxon>
        <taxon>Erysiphaceae</taxon>
        <taxon>Golovinomyces</taxon>
    </lineage>
</organism>
<accession>A0A420JC13</accession>
<sequence>MNIKTPDETTIIKYLSTAAISSAAVSLIDSDTIAKASIDNFGQATAAQLNTYAPLRIMDYKTNQSTYSDLNLLYAFKEDFEQWTTSEFKELDSRIRRELRQAVRYGGIYTGRGGGRYEAQLSNILTLESLPP</sequence>
<evidence type="ECO:0000313" key="2">
    <source>
        <dbReference type="Proteomes" id="UP000285326"/>
    </source>
</evidence>
<dbReference type="Proteomes" id="UP000285326">
    <property type="component" value="Unassembled WGS sequence"/>
</dbReference>
<proteinExistence type="predicted"/>